<dbReference type="InterPro" id="IPR008640">
    <property type="entry name" value="Adhesin_Head_dom"/>
</dbReference>
<dbReference type="GO" id="GO:0009986">
    <property type="term" value="C:cell surface"/>
    <property type="evidence" value="ECO:0007669"/>
    <property type="project" value="UniProtKB-SubCell"/>
</dbReference>
<dbReference type="Pfam" id="PF05658">
    <property type="entry name" value="YadA_head"/>
    <property type="match status" value="8"/>
</dbReference>
<evidence type="ECO:0000259" key="12">
    <source>
        <dbReference type="Pfam" id="PF03895"/>
    </source>
</evidence>
<dbReference type="Pfam" id="PF03895">
    <property type="entry name" value="YadA_anchor"/>
    <property type="match status" value="1"/>
</dbReference>
<accession>A0AAW3PTC8</accession>
<feature type="domain" description="Trimeric autotransporter adhesin YadA-like head" evidence="13">
    <location>
        <begin position="356"/>
        <end position="376"/>
    </location>
</feature>
<keyword evidence="6" id="KW-0812">Transmembrane</keyword>
<dbReference type="CDD" id="cd12820">
    <property type="entry name" value="LbR_YadA-like"/>
    <property type="match status" value="1"/>
</dbReference>
<evidence type="ECO:0000256" key="8">
    <source>
        <dbReference type="ARBA" id="ARBA00022927"/>
    </source>
</evidence>
<evidence type="ECO:0000259" key="13">
    <source>
        <dbReference type="Pfam" id="PF05658"/>
    </source>
</evidence>
<evidence type="ECO:0000256" key="1">
    <source>
        <dbReference type="ARBA" id="ARBA00004241"/>
    </source>
</evidence>
<evidence type="ECO:0000256" key="2">
    <source>
        <dbReference type="ARBA" id="ARBA00004442"/>
    </source>
</evidence>
<dbReference type="GO" id="GO:0009279">
    <property type="term" value="C:cell outer membrane"/>
    <property type="evidence" value="ECO:0007669"/>
    <property type="project" value="UniProtKB-SubCell"/>
</dbReference>
<keyword evidence="7 11" id="KW-0732">Signal</keyword>
<feature type="domain" description="Trimeric autotransporter adhesin YadA-like head" evidence="13">
    <location>
        <begin position="108"/>
        <end position="133"/>
    </location>
</feature>
<comment type="similarity">
    <text evidence="3">Belongs to the autotransporter-2 (AT-2) (TC 1.B.40) family.</text>
</comment>
<dbReference type="RefSeq" id="WP_060968301.1">
    <property type="nucleotide sequence ID" value="NZ_LNJP01000003.1"/>
</dbReference>
<sequence length="575" mass="54218">MNTHHQGLGDSVQRAPRTSKVALAVTVSAAVAAFAASAPARADYVQNGTSTETSAGCVGNIAISGSSTYPAAATGCDNIAIGTAAVANSGSSTGAYSETVAIGRMAAATGTFATAVGGNAVATGDQATAIGTASSAVGGQATAVGNGAIATGGTASAFGQGAFAVDQSIAVGQDASATATFSTAVGKGSIAAGGTALGFQANAGAADAVALGVDSSASATGSVAIARATASAVNAVAIGEGANAADANAVALGANATTRAYTTVNSVALNGVTYSGFAGTPVGVVSVGSAGAERQIVNVAAGAISATSTDAVNGSQLFSIANQVSTLTADLANLTTTVGKISSSVPGGTVTNPTDTAIGTNTSVTATNGTAVGNGSNVSGDNGTAVGVNATVTATNGTAIGTNSKVTAANGTAIGTGSNVSGTDSTAIGTNSRATANNAVALGANSVADRDNTVSIGSPGAERQLTNVADGTAPTDGVNVRQLNGAIDSVREEMSKYRKDANAGTASAIAMANLPQAVLPGEKVVALGGGTYGGQSAMAVGLSVATAKWLVKGSVTTAVSGHGSFGAGAGVGYRW</sequence>
<dbReference type="SUPFAM" id="SSF101967">
    <property type="entry name" value="Adhesin YadA, collagen-binding domain"/>
    <property type="match status" value="3"/>
</dbReference>
<feature type="domain" description="Trimeric autotransporter adhesin YadA-like head" evidence="13">
    <location>
        <begin position="408"/>
        <end position="432"/>
    </location>
</feature>
<evidence type="ECO:0000256" key="3">
    <source>
        <dbReference type="ARBA" id="ARBA00005848"/>
    </source>
</evidence>
<evidence type="ECO:0000256" key="6">
    <source>
        <dbReference type="ARBA" id="ARBA00022692"/>
    </source>
</evidence>
<dbReference type="Proteomes" id="UP000070434">
    <property type="component" value="Unassembled WGS sequence"/>
</dbReference>
<dbReference type="Gene3D" id="2.150.10.10">
    <property type="entry name" value="Serralysin-like metalloprotease, C-terminal"/>
    <property type="match status" value="3"/>
</dbReference>
<dbReference type="Pfam" id="PF05662">
    <property type="entry name" value="YadA_stalk"/>
    <property type="match status" value="2"/>
</dbReference>
<feature type="chain" id="PRO_5043509386" evidence="11">
    <location>
        <begin position="43"/>
        <end position="575"/>
    </location>
</feature>
<keyword evidence="8" id="KW-0653">Protein transport</keyword>
<dbReference type="InterPro" id="IPR005594">
    <property type="entry name" value="YadA_C"/>
</dbReference>
<dbReference type="AlphaFoldDB" id="A0AAW3PTC8"/>
<evidence type="ECO:0000313" key="15">
    <source>
        <dbReference type="EMBL" id="KWZ31968.1"/>
    </source>
</evidence>
<evidence type="ECO:0000256" key="11">
    <source>
        <dbReference type="SAM" id="SignalP"/>
    </source>
</evidence>
<keyword evidence="10" id="KW-0998">Cell outer membrane</keyword>
<feature type="domain" description="Trimeric autotransporter adhesin YadA-like head" evidence="13">
    <location>
        <begin position="230"/>
        <end position="256"/>
    </location>
</feature>
<proteinExistence type="inferred from homology"/>
<feature type="domain" description="Trimeric autotransporter adhesin YadA-like C-terminal membrane anchor" evidence="12">
    <location>
        <begin position="515"/>
        <end position="575"/>
    </location>
</feature>
<keyword evidence="5" id="KW-1134">Transmembrane beta strand</keyword>
<feature type="domain" description="Trimeric autotransporter adhesin YadA-like stalk" evidence="14">
    <location>
        <begin position="295"/>
        <end position="337"/>
    </location>
</feature>
<feature type="signal peptide" evidence="11">
    <location>
        <begin position="1"/>
        <end position="42"/>
    </location>
</feature>
<feature type="domain" description="Trimeric autotransporter adhesin YadA-like head" evidence="13">
    <location>
        <begin position="434"/>
        <end position="458"/>
    </location>
</feature>
<reference evidence="15 16" key="1">
    <citation type="submission" date="2015-11" db="EMBL/GenBank/DDBJ databases">
        <authorList>
            <person name="Sahl J."/>
            <person name="Wagner D."/>
            <person name="Keim P."/>
        </authorList>
    </citation>
    <scope>NUCLEOTIDE SEQUENCE [LARGE SCALE GENOMIC DNA]</scope>
    <source>
        <strain evidence="15 16">AZ-4-2-10-S1-D7</strain>
    </source>
</reference>
<evidence type="ECO:0000313" key="16">
    <source>
        <dbReference type="Proteomes" id="UP000070434"/>
    </source>
</evidence>
<feature type="domain" description="Trimeric autotransporter adhesin YadA-like stalk" evidence="14">
    <location>
        <begin position="464"/>
        <end position="494"/>
    </location>
</feature>
<dbReference type="InterPro" id="IPR008635">
    <property type="entry name" value="Coiled_stalk_dom"/>
</dbReference>
<dbReference type="InterPro" id="IPR045584">
    <property type="entry name" value="Pilin-like"/>
</dbReference>
<dbReference type="SUPFAM" id="SSF54523">
    <property type="entry name" value="Pili subunits"/>
    <property type="match status" value="1"/>
</dbReference>
<feature type="domain" description="Trimeric autotransporter adhesin YadA-like head" evidence="13">
    <location>
        <begin position="166"/>
        <end position="189"/>
    </location>
</feature>
<evidence type="ECO:0000256" key="4">
    <source>
        <dbReference type="ARBA" id="ARBA00022448"/>
    </source>
</evidence>
<dbReference type="EMBL" id="LNJP01000003">
    <property type="protein sequence ID" value="KWZ31968.1"/>
    <property type="molecule type" value="Genomic_DNA"/>
</dbReference>
<feature type="domain" description="Trimeric autotransporter adhesin YadA-like head" evidence="13">
    <location>
        <begin position="379"/>
        <end position="404"/>
    </location>
</feature>
<evidence type="ECO:0000256" key="9">
    <source>
        <dbReference type="ARBA" id="ARBA00023136"/>
    </source>
</evidence>
<keyword evidence="4" id="KW-0813">Transport</keyword>
<dbReference type="GO" id="GO:0015031">
    <property type="term" value="P:protein transport"/>
    <property type="evidence" value="ECO:0007669"/>
    <property type="project" value="UniProtKB-KW"/>
</dbReference>
<keyword evidence="9" id="KW-0472">Membrane</keyword>
<evidence type="ECO:0000259" key="14">
    <source>
        <dbReference type="Pfam" id="PF05662"/>
    </source>
</evidence>
<dbReference type="Gene3D" id="3.30.1300.30">
    <property type="entry name" value="GSPII I/J protein-like"/>
    <property type="match status" value="1"/>
</dbReference>
<dbReference type="InterPro" id="IPR011049">
    <property type="entry name" value="Serralysin-like_metalloprot_C"/>
</dbReference>
<evidence type="ECO:0000256" key="7">
    <source>
        <dbReference type="ARBA" id="ARBA00022729"/>
    </source>
</evidence>
<protein>
    <submittedName>
        <fullName evidence="15">Adhesin</fullName>
    </submittedName>
</protein>
<organism evidence="15 16">
    <name type="scientific">Burkholderia anthina</name>
    <dbReference type="NCBI Taxonomy" id="179879"/>
    <lineage>
        <taxon>Bacteria</taxon>
        <taxon>Pseudomonadati</taxon>
        <taxon>Pseudomonadota</taxon>
        <taxon>Betaproteobacteria</taxon>
        <taxon>Burkholderiales</taxon>
        <taxon>Burkholderiaceae</taxon>
        <taxon>Burkholderia</taxon>
        <taxon>Burkholderia cepacia complex</taxon>
    </lineage>
</organism>
<evidence type="ECO:0000256" key="10">
    <source>
        <dbReference type="ARBA" id="ARBA00023237"/>
    </source>
</evidence>
<evidence type="ECO:0000256" key="5">
    <source>
        <dbReference type="ARBA" id="ARBA00022452"/>
    </source>
</evidence>
<comment type="subcellular location">
    <subcellularLocation>
        <location evidence="2">Cell outer membrane</location>
    </subcellularLocation>
    <subcellularLocation>
        <location evidence="1">Cell surface</location>
    </subcellularLocation>
</comment>
<feature type="domain" description="Trimeric autotransporter adhesin YadA-like head" evidence="13">
    <location>
        <begin position="205"/>
        <end position="225"/>
    </location>
</feature>
<name>A0AAW3PTC8_9BURK</name>
<gene>
    <name evidence="15" type="ORF">WS64_27430</name>
</gene>
<comment type="caution">
    <text evidence="15">The sequence shown here is derived from an EMBL/GenBank/DDBJ whole genome shotgun (WGS) entry which is preliminary data.</text>
</comment>